<dbReference type="EMBL" id="SOAW01000001">
    <property type="protein sequence ID" value="TDT33751.1"/>
    <property type="molecule type" value="Genomic_DNA"/>
</dbReference>
<dbReference type="InterPro" id="IPR018910">
    <property type="entry name" value="LpqB_C"/>
</dbReference>
<protein>
    <submittedName>
        <fullName evidence="2">Sporulation and spore germination protein</fullName>
    </submittedName>
</protein>
<keyword evidence="3" id="KW-1185">Reference proteome</keyword>
<evidence type="ECO:0000313" key="2">
    <source>
        <dbReference type="EMBL" id="TDT33751.1"/>
    </source>
</evidence>
<dbReference type="Proteomes" id="UP000295371">
    <property type="component" value="Unassembled WGS sequence"/>
</dbReference>
<proteinExistence type="predicted"/>
<dbReference type="Pfam" id="PF10646">
    <property type="entry name" value="Germane"/>
    <property type="match status" value="1"/>
</dbReference>
<sequence>MSGSTTPPRRGRFTRGLQLLGLPLILAVVGACGTIPTSGPVQSVGRAGPIADSEVEINPADPLPGAEPSEVVAGFLQATASQLHGDTVAREYLATGVRQDWNPGAGITVYGDEWTISEGAGGDGSAGSVLLKAPVTGHVNADGSYTPGVLLDPDDPTGSAGEITVAGSGEPELSFDFELIRDVDGEWRISNPPPGRLVQEYLFNRFYTTAAVYYYDPDFRTLVPDPVVVPQGRQNAGARLRALFDGPTQWLAPSVRTAIPEGTQLSVGSVFLDAEGIADVSLVGGPELTAMGDETRSRLRDQIVATLSDSEISAVRLSVAGDPFRVPGADERGVVQVQIPADLDPIPVELGEQLFGSTGESVATIDDDRGFDLDGTGLVPLAGPWGTEAEDVEAMSPSLTGDRLAAVTDGGTRIQQGSTGIGEPLDMVSGTDLLRPQYVDDGRDELWAIDAADNTVSRVVGRDVRSVSAPGLAGVEVVNFRISPDGGRMAIVGERDGQSVLGLVRIDRLGEVAIDGWRTLPIDGEPFDVAWMSDLTLMVLAEGQGGAGVWRVSTDGTPATELTTPDGWDAESIAALPRHRNSRVVVTGQAGTWRYVDDATWREVGPGLQAIGFAA</sequence>
<dbReference type="InterPro" id="IPR019606">
    <property type="entry name" value="GerMN"/>
</dbReference>
<gene>
    <name evidence="2" type="ORF">CLV29_1380</name>
</gene>
<dbReference type="AlphaFoldDB" id="A0A4R7J8D6"/>
<reference evidence="2 3" key="1">
    <citation type="submission" date="2019-03" db="EMBL/GenBank/DDBJ databases">
        <title>Genomic Encyclopedia of Archaeal and Bacterial Type Strains, Phase II (KMG-II): from individual species to whole genera.</title>
        <authorList>
            <person name="Goeker M."/>
        </authorList>
    </citation>
    <scope>NUCLEOTIDE SEQUENCE [LARGE SCALE GENOMIC DNA]</scope>
    <source>
        <strain evidence="2 3">DSM 24323</strain>
    </source>
</reference>
<dbReference type="OrthoDB" id="3226781at2"/>
<name>A0A4R7J8D6_9ACTN</name>
<dbReference type="Pfam" id="PF10647">
    <property type="entry name" value="Gmad1"/>
    <property type="match status" value="1"/>
</dbReference>
<dbReference type="InterPro" id="IPR059026">
    <property type="entry name" value="LpqB_N"/>
</dbReference>
<evidence type="ECO:0000313" key="3">
    <source>
        <dbReference type="Proteomes" id="UP000295371"/>
    </source>
</evidence>
<dbReference type="InterPro" id="IPR011042">
    <property type="entry name" value="6-blade_b-propeller_TolB-like"/>
</dbReference>
<feature type="domain" description="GerMN" evidence="1">
    <location>
        <begin position="236"/>
        <end position="328"/>
    </location>
</feature>
<dbReference type="Pfam" id="PF25976">
    <property type="entry name" value="LpqB_N"/>
    <property type="match status" value="1"/>
</dbReference>
<evidence type="ECO:0000259" key="1">
    <source>
        <dbReference type="SMART" id="SM00909"/>
    </source>
</evidence>
<dbReference type="SMART" id="SM00909">
    <property type="entry name" value="Germane"/>
    <property type="match status" value="1"/>
</dbReference>
<accession>A0A4R7J8D6</accession>
<organism evidence="2 3">
    <name type="scientific">Naumannella halotolerans</name>
    <dbReference type="NCBI Taxonomy" id="993414"/>
    <lineage>
        <taxon>Bacteria</taxon>
        <taxon>Bacillati</taxon>
        <taxon>Actinomycetota</taxon>
        <taxon>Actinomycetes</taxon>
        <taxon>Propionibacteriales</taxon>
        <taxon>Propionibacteriaceae</taxon>
        <taxon>Naumannella</taxon>
    </lineage>
</organism>
<comment type="caution">
    <text evidence="2">The sequence shown here is derived from an EMBL/GenBank/DDBJ whole genome shotgun (WGS) entry which is preliminary data.</text>
</comment>
<dbReference type="SUPFAM" id="SSF82171">
    <property type="entry name" value="DPP6 N-terminal domain-like"/>
    <property type="match status" value="1"/>
</dbReference>
<dbReference type="Gene3D" id="2.120.10.30">
    <property type="entry name" value="TolB, C-terminal domain"/>
    <property type="match status" value="1"/>
</dbReference>
<dbReference type="RefSeq" id="WP_133754207.1">
    <property type="nucleotide sequence ID" value="NZ_SOAW01000001.1"/>
</dbReference>